<dbReference type="PROSITE" id="PS00010">
    <property type="entry name" value="ASX_HYDROXYL"/>
    <property type="match status" value="1"/>
</dbReference>
<name>A0A0M3JBF3_ANISI</name>
<reference evidence="7" key="1">
    <citation type="submission" date="2017-02" db="UniProtKB">
        <authorList>
            <consortium name="WormBaseParasite"/>
        </authorList>
    </citation>
    <scope>IDENTIFICATION</scope>
</reference>
<proteinExistence type="predicted"/>
<evidence type="ECO:0000256" key="5">
    <source>
        <dbReference type="ARBA" id="ARBA00023180"/>
    </source>
</evidence>
<keyword evidence="3" id="KW-0677">Repeat</keyword>
<keyword evidence="1" id="KW-0245">EGF-like domain</keyword>
<dbReference type="Pfam" id="PF07645">
    <property type="entry name" value="EGF_CA"/>
    <property type="match status" value="2"/>
</dbReference>
<dbReference type="InterPro" id="IPR000152">
    <property type="entry name" value="EGF-type_Asp/Asn_hydroxyl_site"/>
</dbReference>
<evidence type="ECO:0000256" key="3">
    <source>
        <dbReference type="ARBA" id="ARBA00022737"/>
    </source>
</evidence>
<dbReference type="InterPro" id="IPR050751">
    <property type="entry name" value="ECM_structural_protein"/>
</dbReference>
<dbReference type="PROSITE" id="PS01187">
    <property type="entry name" value="EGF_CA"/>
    <property type="match status" value="1"/>
</dbReference>
<evidence type="ECO:0000256" key="1">
    <source>
        <dbReference type="ARBA" id="ARBA00022536"/>
    </source>
</evidence>
<dbReference type="InterPro" id="IPR001881">
    <property type="entry name" value="EGF-like_Ca-bd_dom"/>
</dbReference>
<dbReference type="PROSITE" id="PS01186">
    <property type="entry name" value="EGF_2"/>
    <property type="match status" value="1"/>
</dbReference>
<dbReference type="Gene3D" id="2.10.25.10">
    <property type="entry name" value="Laminin"/>
    <property type="match status" value="3"/>
</dbReference>
<dbReference type="PANTHER" id="PTHR24034">
    <property type="entry name" value="EGF-LIKE DOMAIN-CONTAINING PROTEIN"/>
    <property type="match status" value="1"/>
</dbReference>
<dbReference type="SUPFAM" id="SSF57184">
    <property type="entry name" value="Growth factor receptor domain"/>
    <property type="match status" value="1"/>
</dbReference>
<evidence type="ECO:0000256" key="2">
    <source>
        <dbReference type="ARBA" id="ARBA00022729"/>
    </source>
</evidence>
<accession>A0A0M3JBF3</accession>
<sequence length="122" mass="13097">LDREPAIHGIRYQCVCKAGYKGTGTKGGCADVDECLEVFNACPLPHQKCVNTIGSYQCGCEKGFIKPPGMDACVNRNECADGSAQCPLMSQCVDRVPGYACECLPGFRKVTINGTFICDSTF</sequence>
<dbReference type="InterPro" id="IPR000742">
    <property type="entry name" value="EGF"/>
</dbReference>
<keyword evidence="2" id="KW-0732">Signal</keyword>
<keyword evidence="4" id="KW-1015">Disulfide bond</keyword>
<organism evidence="7">
    <name type="scientific">Anisakis simplex</name>
    <name type="common">Herring worm</name>
    <dbReference type="NCBI Taxonomy" id="6269"/>
    <lineage>
        <taxon>Eukaryota</taxon>
        <taxon>Metazoa</taxon>
        <taxon>Ecdysozoa</taxon>
        <taxon>Nematoda</taxon>
        <taxon>Chromadorea</taxon>
        <taxon>Rhabditida</taxon>
        <taxon>Spirurina</taxon>
        <taxon>Ascaridomorpha</taxon>
        <taxon>Ascaridoidea</taxon>
        <taxon>Anisakidae</taxon>
        <taxon>Anisakis</taxon>
        <taxon>Anisakis simplex complex</taxon>
    </lineage>
</organism>
<feature type="domain" description="EGF-like" evidence="6">
    <location>
        <begin position="58"/>
        <end position="73"/>
    </location>
</feature>
<dbReference type="InterPro" id="IPR049883">
    <property type="entry name" value="NOTCH1_EGF-like"/>
</dbReference>
<evidence type="ECO:0000313" key="7">
    <source>
        <dbReference type="WBParaSite" id="ASIM_0000492801-mRNA-1"/>
    </source>
</evidence>
<dbReference type="AlphaFoldDB" id="A0A0M3JBF3"/>
<dbReference type="PANTHER" id="PTHR24034:SF209">
    <property type="entry name" value="EGF-LIKE DOMAIN-CONTAINING PROTEIN"/>
    <property type="match status" value="1"/>
</dbReference>
<protein>
    <submittedName>
        <fullName evidence="7">EGF-like domain-containing protein</fullName>
    </submittedName>
</protein>
<dbReference type="SMART" id="SM00181">
    <property type="entry name" value="EGF"/>
    <property type="match status" value="2"/>
</dbReference>
<dbReference type="CDD" id="cd00054">
    <property type="entry name" value="EGF_CA"/>
    <property type="match status" value="1"/>
</dbReference>
<dbReference type="FunFam" id="2.10.25.10:FF:000005">
    <property type="entry name" value="Fibrillin 2"/>
    <property type="match status" value="1"/>
</dbReference>
<dbReference type="InterPro" id="IPR018097">
    <property type="entry name" value="EGF_Ca-bd_CS"/>
</dbReference>
<evidence type="ECO:0000259" key="6">
    <source>
        <dbReference type="PROSITE" id="PS01186"/>
    </source>
</evidence>
<evidence type="ECO:0000256" key="4">
    <source>
        <dbReference type="ARBA" id="ARBA00023157"/>
    </source>
</evidence>
<dbReference type="GO" id="GO:0005509">
    <property type="term" value="F:calcium ion binding"/>
    <property type="evidence" value="ECO:0007669"/>
    <property type="project" value="InterPro"/>
</dbReference>
<keyword evidence="5" id="KW-0325">Glycoprotein</keyword>
<dbReference type="SMART" id="SM00179">
    <property type="entry name" value="EGF_CA"/>
    <property type="match status" value="2"/>
</dbReference>
<dbReference type="InterPro" id="IPR009030">
    <property type="entry name" value="Growth_fac_rcpt_cys_sf"/>
</dbReference>
<dbReference type="WBParaSite" id="ASIM_0000492801-mRNA-1">
    <property type="protein sequence ID" value="ASIM_0000492801-mRNA-1"/>
    <property type="gene ID" value="ASIM_0000492801"/>
</dbReference>